<dbReference type="PANTHER" id="PTHR35337:SF1">
    <property type="entry name" value="SLR1478 PROTEIN"/>
    <property type="match status" value="1"/>
</dbReference>
<keyword evidence="1" id="KW-0812">Transmembrane</keyword>
<dbReference type="Pfam" id="PF01944">
    <property type="entry name" value="SpoIIM"/>
    <property type="match status" value="1"/>
</dbReference>
<name>A0A8J7FK81_9NEIS</name>
<keyword evidence="3" id="KW-1185">Reference proteome</keyword>
<comment type="caution">
    <text evidence="2">The sequence shown here is derived from an EMBL/GenBank/DDBJ whole genome shotgun (WGS) entry which is preliminary data.</text>
</comment>
<proteinExistence type="predicted"/>
<keyword evidence="1" id="KW-0472">Membrane</keyword>
<feature type="transmembrane region" description="Helical" evidence="1">
    <location>
        <begin position="292"/>
        <end position="310"/>
    </location>
</feature>
<dbReference type="Proteomes" id="UP000604481">
    <property type="component" value="Unassembled WGS sequence"/>
</dbReference>
<dbReference type="RefSeq" id="WP_194115676.1">
    <property type="nucleotide sequence ID" value="NZ_JADFUA010000003.1"/>
</dbReference>
<evidence type="ECO:0000313" key="2">
    <source>
        <dbReference type="EMBL" id="MBE9609162.1"/>
    </source>
</evidence>
<dbReference type="InterPro" id="IPR002798">
    <property type="entry name" value="SpoIIM-like"/>
</dbReference>
<keyword evidence="1" id="KW-1133">Transmembrane helix</keyword>
<evidence type="ECO:0000313" key="3">
    <source>
        <dbReference type="Proteomes" id="UP000604481"/>
    </source>
</evidence>
<feature type="transmembrane region" description="Helical" evidence="1">
    <location>
        <begin position="155"/>
        <end position="174"/>
    </location>
</feature>
<reference evidence="2 3" key="1">
    <citation type="submission" date="2020-10" db="EMBL/GenBank/DDBJ databases">
        <title>The genome sequence of Chitinilyticum litopenaei 4Y14.</title>
        <authorList>
            <person name="Liu Y."/>
        </authorList>
    </citation>
    <scope>NUCLEOTIDE SEQUENCE [LARGE SCALE GENOMIC DNA]</scope>
    <source>
        <strain evidence="2 3">4Y14</strain>
    </source>
</reference>
<gene>
    <name evidence="2" type="ORF">INR99_07360</name>
</gene>
<feature type="transmembrane region" description="Helical" evidence="1">
    <location>
        <begin position="97"/>
        <end position="117"/>
    </location>
</feature>
<dbReference type="EMBL" id="JADFUA010000003">
    <property type="protein sequence ID" value="MBE9609162.1"/>
    <property type="molecule type" value="Genomic_DNA"/>
</dbReference>
<feature type="transmembrane region" description="Helical" evidence="1">
    <location>
        <begin position="215"/>
        <end position="238"/>
    </location>
</feature>
<dbReference type="AlphaFoldDB" id="A0A8J7FK81"/>
<protein>
    <submittedName>
        <fullName evidence="2">Stage II sporulation protein M</fullName>
    </submittedName>
</protein>
<feature type="transmembrane region" description="Helical" evidence="1">
    <location>
        <begin position="259"/>
        <end position="280"/>
    </location>
</feature>
<dbReference type="PANTHER" id="PTHR35337">
    <property type="entry name" value="SLR1478 PROTEIN"/>
    <property type="match status" value="1"/>
</dbReference>
<evidence type="ECO:0000256" key="1">
    <source>
        <dbReference type="SAM" id="Phobius"/>
    </source>
</evidence>
<feature type="transmembrane region" description="Helical" evidence="1">
    <location>
        <begin position="181"/>
        <end position="203"/>
    </location>
</feature>
<accession>A0A8J7FK81</accession>
<sequence length="314" mass="34943">MKQKLFEAHYAGLWQSIEASLGSDTPAADFPERYRALCHTLALARQRGYSPSLVARLSELALGAHRLLYGAPEKRELVLMRWVRRDFPRLVRAEWRVVLLSLGVFLFTAALVALAVYSNRDYAYSFSSAYELSHYESMYRDGLERFGERKADSDMLMFGFYIWNNVSICFRVFAGGVFFGLGSLLFVAFNGVHFGLIATWLTLNPETVNNFWSFVITHAALELTGLILAGAAGLRLGLAILKPGRLSRGASLRAAAGRILPMLLGAAIMTFLAAFIEAFWSSRADMPPLVKYMVGGLLWAAVLRYLLFAGRGES</sequence>
<organism evidence="2 3">
    <name type="scientific">Chitinilyticum piscinae</name>
    <dbReference type="NCBI Taxonomy" id="2866724"/>
    <lineage>
        <taxon>Bacteria</taxon>
        <taxon>Pseudomonadati</taxon>
        <taxon>Pseudomonadota</taxon>
        <taxon>Betaproteobacteria</taxon>
        <taxon>Neisseriales</taxon>
        <taxon>Chitinibacteraceae</taxon>
        <taxon>Chitinilyticum</taxon>
    </lineage>
</organism>